<sequence>MQKIVDEIKKLVKFKKDTDVGDVVLIAAKEPQMLVYAYVTSIERDASRKDEWWHVQMAMLSLPVQHITWTLRTEQMTGQEIFTMGGEERFVQAVDFSGVVSKTGPEVTTEKKVSPLKRIK</sequence>
<evidence type="ECO:0000313" key="2">
    <source>
        <dbReference type="Proteomes" id="UP000199073"/>
    </source>
</evidence>
<name>A0A1H0QHU4_9BACT</name>
<gene>
    <name evidence="1" type="ORF">SAMN05660330_01966</name>
</gene>
<dbReference type="RefSeq" id="WP_092222302.1">
    <property type="nucleotide sequence ID" value="NZ_FNJI01000012.1"/>
</dbReference>
<proteinExistence type="predicted"/>
<organism evidence="1 2">
    <name type="scientific">Desulforhopalus singaporensis</name>
    <dbReference type="NCBI Taxonomy" id="91360"/>
    <lineage>
        <taxon>Bacteria</taxon>
        <taxon>Pseudomonadati</taxon>
        <taxon>Thermodesulfobacteriota</taxon>
        <taxon>Desulfobulbia</taxon>
        <taxon>Desulfobulbales</taxon>
        <taxon>Desulfocapsaceae</taxon>
        <taxon>Desulforhopalus</taxon>
    </lineage>
</organism>
<dbReference type="OrthoDB" id="5398417at2"/>
<dbReference type="STRING" id="91360.SAMN05660330_01966"/>
<dbReference type="EMBL" id="FNJI01000012">
    <property type="protein sequence ID" value="SDP16770.1"/>
    <property type="molecule type" value="Genomic_DNA"/>
</dbReference>
<dbReference type="AlphaFoldDB" id="A0A1H0QHU4"/>
<reference evidence="1 2" key="1">
    <citation type="submission" date="2016-10" db="EMBL/GenBank/DDBJ databases">
        <authorList>
            <person name="de Groot N.N."/>
        </authorList>
    </citation>
    <scope>NUCLEOTIDE SEQUENCE [LARGE SCALE GENOMIC DNA]</scope>
    <source>
        <strain evidence="1 2">DSM 12130</strain>
    </source>
</reference>
<accession>A0A1H0QHU4</accession>
<protein>
    <submittedName>
        <fullName evidence="1">Uncharacterized protein</fullName>
    </submittedName>
</protein>
<keyword evidence="2" id="KW-1185">Reference proteome</keyword>
<evidence type="ECO:0000313" key="1">
    <source>
        <dbReference type="EMBL" id="SDP16770.1"/>
    </source>
</evidence>
<dbReference type="Proteomes" id="UP000199073">
    <property type="component" value="Unassembled WGS sequence"/>
</dbReference>